<dbReference type="Gene3D" id="3.40.50.1000">
    <property type="entry name" value="HAD superfamily/HAD-like"/>
    <property type="match status" value="1"/>
</dbReference>
<dbReference type="NCBIfam" id="TIGR01511">
    <property type="entry name" value="ATPase-IB1_Cu"/>
    <property type="match status" value="1"/>
</dbReference>
<dbReference type="Pfam" id="PF00122">
    <property type="entry name" value="E1-E2_ATPase"/>
    <property type="match status" value="1"/>
</dbReference>
<dbReference type="SUPFAM" id="SSF81665">
    <property type="entry name" value="Calcium ATPase, transmembrane domain M"/>
    <property type="match status" value="1"/>
</dbReference>
<evidence type="ECO:0000256" key="2">
    <source>
        <dbReference type="ARBA" id="ARBA00006024"/>
    </source>
</evidence>
<dbReference type="PANTHER" id="PTHR43520">
    <property type="entry name" value="ATP7, ISOFORM B"/>
    <property type="match status" value="1"/>
</dbReference>
<sequence length="689" mass="73422">MDHQHHHNEHSSAQPMEHMAHSHAQHGEHQHGSPGMSHGSAKDFLRRFFIVSILLIPLALTNSAVAGFFHIPLFALGKWIQFGIATIIFGFSLVFFQHARHEIMMRKYGMMTLVSIAVGAGYLFSVASTFIPSLHTEFYLEIATLVWVLLFGHYLEARSSAAAGNALSEVAKLLPKQAHKMVDGKEEEVAIGELKVNDMVLVKPGEKVPADGEVAAGESHMNESLVSGESKPVHKGKGDTVVAGSIAVDGSLTVRLTRVGESSTIGQIQKLITAAGETKPRSARIADKAAGVLTFSALSVAILTVTVWFFVFGHSFVFAITLGITVLVIACPHALGLAIPTVTTIATSLAVKNGVFIKNLSKIEVIQKADYVVFDKTGTLTTGSFGVTNVIGFSGVDVAEVVRAAASLEQHSSHIIGQAIVDYAKAKGARLSEVLDFKNVAGKGIQGSLDGQPYAVGNVAFVRELATLSTEAEEQIEAVLSKAETVVCVVRGGQLVGMLTVADTIKPEAYETVKKLHTLGIKVAMLTGDNERVAEAVAKELKVDTFFANVLPEDKYAHLRALQQQGNIVLMVGDGVNDAPALTQADVGIAIGAGTDVAVEAGDVVLTRSNPADVVRLIVLSKKVYVKMIQNLVWALGYNIIAIPAAAGVFAAWGFFLRPEIGALIMSLSSVIVVANALLLRRVDLEQRT</sequence>
<feature type="region of interest" description="Disordered" evidence="16">
    <location>
        <begin position="1"/>
        <end position="38"/>
    </location>
</feature>
<proteinExistence type="inferred from homology"/>
<evidence type="ECO:0000256" key="1">
    <source>
        <dbReference type="ARBA" id="ARBA00004651"/>
    </source>
</evidence>
<feature type="transmembrane region" description="Helical" evidence="15">
    <location>
        <begin position="316"/>
        <end position="339"/>
    </location>
</feature>
<feature type="transmembrane region" description="Helical" evidence="15">
    <location>
        <begin position="108"/>
        <end position="132"/>
    </location>
</feature>
<reference evidence="18 19" key="1">
    <citation type="submission" date="2017-09" db="EMBL/GenBank/DDBJ databases">
        <title>Depth-based differentiation of microbial function through sediment-hosted aquifers and enrichment of novel symbionts in the deep terrestrial subsurface.</title>
        <authorList>
            <person name="Probst A.J."/>
            <person name="Ladd B."/>
            <person name="Jarett J.K."/>
            <person name="Geller-Mcgrath D.E."/>
            <person name="Sieber C.M."/>
            <person name="Emerson J.B."/>
            <person name="Anantharaman K."/>
            <person name="Thomas B.C."/>
            <person name="Malmstrom R."/>
            <person name="Stieglmeier M."/>
            <person name="Klingl A."/>
            <person name="Woyke T."/>
            <person name="Ryan C.M."/>
            <person name="Banfield J.F."/>
        </authorList>
    </citation>
    <scope>NUCLEOTIDE SEQUENCE [LARGE SCALE GENOMIC DNA]</scope>
    <source>
        <strain evidence="18">CG10_big_fil_rev_8_21_14_0_10_48_11</strain>
    </source>
</reference>
<keyword evidence="10" id="KW-0460">Magnesium</keyword>
<feature type="transmembrane region" description="Helical" evidence="15">
    <location>
        <begin position="632"/>
        <end position="655"/>
    </location>
</feature>
<dbReference type="InterPro" id="IPR001757">
    <property type="entry name" value="P_typ_ATPase"/>
</dbReference>
<feature type="transmembrane region" description="Helical" evidence="15">
    <location>
        <begin position="661"/>
        <end position="680"/>
    </location>
</feature>
<dbReference type="PANTHER" id="PTHR43520:SF5">
    <property type="entry name" value="CATION-TRANSPORTING P-TYPE ATPASE-RELATED"/>
    <property type="match status" value="1"/>
</dbReference>
<evidence type="ECO:0000256" key="12">
    <source>
        <dbReference type="ARBA" id="ARBA00022989"/>
    </source>
</evidence>
<evidence type="ECO:0000256" key="11">
    <source>
        <dbReference type="ARBA" id="ARBA00022967"/>
    </source>
</evidence>
<keyword evidence="7 15" id="KW-0479">Metal-binding</keyword>
<dbReference type="Proteomes" id="UP000231152">
    <property type="component" value="Unassembled WGS sequence"/>
</dbReference>
<dbReference type="NCBIfam" id="TIGR01494">
    <property type="entry name" value="ATPase_P-type"/>
    <property type="match status" value="1"/>
</dbReference>
<keyword evidence="5" id="KW-0597">Phosphoprotein</keyword>
<gene>
    <name evidence="18" type="ORF">COV04_01080</name>
</gene>
<dbReference type="PRINTS" id="PR00119">
    <property type="entry name" value="CATATPASE"/>
</dbReference>
<dbReference type="GO" id="GO:0043682">
    <property type="term" value="F:P-type divalent copper transporter activity"/>
    <property type="evidence" value="ECO:0007669"/>
    <property type="project" value="TreeGrafter"/>
</dbReference>
<dbReference type="InterPro" id="IPR023214">
    <property type="entry name" value="HAD_sf"/>
</dbReference>
<dbReference type="InterPro" id="IPR027256">
    <property type="entry name" value="P-typ_ATPase_IB"/>
</dbReference>
<comment type="similarity">
    <text evidence="2 15">Belongs to the cation transport ATPase (P-type) (TC 3.A.3) family. Type IB subfamily.</text>
</comment>
<comment type="caution">
    <text evidence="18">The sequence shown here is derived from an EMBL/GenBank/DDBJ whole genome shotgun (WGS) entry which is preliminary data.</text>
</comment>
<evidence type="ECO:0000313" key="19">
    <source>
        <dbReference type="Proteomes" id="UP000231152"/>
    </source>
</evidence>
<dbReference type="InterPro" id="IPR023299">
    <property type="entry name" value="ATPase_P-typ_cyto_dom_N"/>
</dbReference>
<dbReference type="InterPro" id="IPR018303">
    <property type="entry name" value="ATPase_P-typ_P_site"/>
</dbReference>
<dbReference type="InterPro" id="IPR036412">
    <property type="entry name" value="HAD-like_sf"/>
</dbReference>
<dbReference type="AlphaFoldDB" id="A0A2M8LFE1"/>
<feature type="transmembrane region" description="Helical" evidence="15">
    <location>
        <begin position="48"/>
        <end position="73"/>
    </location>
</feature>
<dbReference type="Gene3D" id="3.40.1110.10">
    <property type="entry name" value="Calcium-transporting ATPase, cytoplasmic domain N"/>
    <property type="match status" value="1"/>
</dbReference>
<feature type="transmembrane region" description="Helical" evidence="15">
    <location>
        <begin position="79"/>
        <end position="96"/>
    </location>
</feature>
<feature type="transmembrane region" description="Helical" evidence="15">
    <location>
        <begin position="289"/>
        <end position="310"/>
    </location>
</feature>
<dbReference type="InterPro" id="IPR059000">
    <property type="entry name" value="ATPase_P-type_domA"/>
</dbReference>
<evidence type="ECO:0000256" key="14">
    <source>
        <dbReference type="ARBA" id="ARBA00023136"/>
    </source>
</evidence>
<dbReference type="Gene3D" id="2.70.150.10">
    <property type="entry name" value="Calcium-transporting ATPase, cytoplasmic transduction domain A"/>
    <property type="match status" value="1"/>
</dbReference>
<evidence type="ECO:0000256" key="8">
    <source>
        <dbReference type="ARBA" id="ARBA00022741"/>
    </source>
</evidence>
<comment type="subcellular location">
    <subcellularLocation>
        <location evidence="1">Cell membrane</location>
        <topology evidence="1">Multi-pass membrane protein</topology>
    </subcellularLocation>
</comment>
<dbReference type="InterPro" id="IPR008250">
    <property type="entry name" value="ATPase_P-typ_transduc_dom_A_sf"/>
</dbReference>
<accession>A0A2M8LFE1</accession>
<dbReference type="EMBL" id="PFET01000005">
    <property type="protein sequence ID" value="PJE76106.1"/>
    <property type="molecule type" value="Genomic_DNA"/>
</dbReference>
<evidence type="ECO:0000256" key="7">
    <source>
        <dbReference type="ARBA" id="ARBA00022723"/>
    </source>
</evidence>
<evidence type="ECO:0000256" key="10">
    <source>
        <dbReference type="ARBA" id="ARBA00022842"/>
    </source>
</evidence>
<dbReference type="PROSITE" id="PS00154">
    <property type="entry name" value="ATPASE_E1_E2"/>
    <property type="match status" value="1"/>
</dbReference>
<evidence type="ECO:0000256" key="3">
    <source>
        <dbReference type="ARBA" id="ARBA00022448"/>
    </source>
</evidence>
<dbReference type="SFLD" id="SFLDG00002">
    <property type="entry name" value="C1.7:_P-type_atpase_like"/>
    <property type="match status" value="1"/>
</dbReference>
<dbReference type="GO" id="GO:0055070">
    <property type="term" value="P:copper ion homeostasis"/>
    <property type="evidence" value="ECO:0007669"/>
    <property type="project" value="TreeGrafter"/>
</dbReference>
<dbReference type="NCBIfam" id="TIGR01525">
    <property type="entry name" value="ATPase-IB_hvy"/>
    <property type="match status" value="1"/>
</dbReference>
<evidence type="ECO:0000256" key="16">
    <source>
        <dbReference type="SAM" id="MobiDB-lite"/>
    </source>
</evidence>
<keyword evidence="13" id="KW-0406">Ion transport</keyword>
<dbReference type="InterPro" id="IPR044492">
    <property type="entry name" value="P_typ_ATPase_HD_dom"/>
</dbReference>
<dbReference type="GO" id="GO:0005524">
    <property type="term" value="F:ATP binding"/>
    <property type="evidence" value="ECO:0007669"/>
    <property type="project" value="UniProtKB-UniRule"/>
</dbReference>
<keyword evidence="4 15" id="KW-1003">Cell membrane</keyword>
<name>A0A2M8LFE1_9BACT</name>
<dbReference type="PRINTS" id="PR00120">
    <property type="entry name" value="HATPASE"/>
</dbReference>
<dbReference type="FunFam" id="2.70.150.10:FF:000002">
    <property type="entry name" value="Copper-transporting ATPase 1, putative"/>
    <property type="match status" value="1"/>
</dbReference>
<dbReference type="SUPFAM" id="SSF56784">
    <property type="entry name" value="HAD-like"/>
    <property type="match status" value="1"/>
</dbReference>
<dbReference type="InterPro" id="IPR023298">
    <property type="entry name" value="ATPase_P-typ_TM_dom_sf"/>
</dbReference>
<protein>
    <submittedName>
        <fullName evidence="18">Copper-translocating P-type ATPase</fullName>
    </submittedName>
</protein>
<dbReference type="Pfam" id="PF00702">
    <property type="entry name" value="Hydrolase"/>
    <property type="match status" value="1"/>
</dbReference>
<dbReference type="SUPFAM" id="SSF81653">
    <property type="entry name" value="Calcium ATPase, transduction domain A"/>
    <property type="match status" value="1"/>
</dbReference>
<evidence type="ECO:0000256" key="6">
    <source>
        <dbReference type="ARBA" id="ARBA00022692"/>
    </source>
</evidence>
<dbReference type="GO" id="GO:0016887">
    <property type="term" value="F:ATP hydrolysis activity"/>
    <property type="evidence" value="ECO:0007669"/>
    <property type="project" value="InterPro"/>
</dbReference>
<keyword evidence="3" id="KW-0813">Transport</keyword>
<dbReference type="GO" id="GO:0005507">
    <property type="term" value="F:copper ion binding"/>
    <property type="evidence" value="ECO:0007669"/>
    <property type="project" value="TreeGrafter"/>
</dbReference>
<feature type="domain" description="P-type ATPase A" evidence="17">
    <location>
        <begin position="172"/>
        <end position="272"/>
    </location>
</feature>
<keyword evidence="8 15" id="KW-0547">Nucleotide-binding</keyword>
<dbReference type="SFLD" id="SFLDF00027">
    <property type="entry name" value="p-type_atpase"/>
    <property type="match status" value="1"/>
</dbReference>
<feature type="transmembrane region" description="Helical" evidence="15">
    <location>
        <begin position="138"/>
        <end position="155"/>
    </location>
</feature>
<keyword evidence="6 15" id="KW-0812">Transmembrane</keyword>
<evidence type="ECO:0000313" key="18">
    <source>
        <dbReference type="EMBL" id="PJE76106.1"/>
    </source>
</evidence>
<evidence type="ECO:0000256" key="13">
    <source>
        <dbReference type="ARBA" id="ARBA00023065"/>
    </source>
</evidence>
<evidence type="ECO:0000256" key="5">
    <source>
        <dbReference type="ARBA" id="ARBA00022553"/>
    </source>
</evidence>
<keyword evidence="12 15" id="KW-1133">Transmembrane helix</keyword>
<evidence type="ECO:0000256" key="15">
    <source>
        <dbReference type="RuleBase" id="RU362081"/>
    </source>
</evidence>
<organism evidence="18 19">
    <name type="scientific">Candidatus Uhrbacteria bacterium CG10_big_fil_rev_8_21_14_0_10_48_11</name>
    <dbReference type="NCBI Taxonomy" id="1975037"/>
    <lineage>
        <taxon>Bacteria</taxon>
        <taxon>Candidatus Uhriibacteriota</taxon>
    </lineage>
</organism>
<evidence type="ECO:0000256" key="4">
    <source>
        <dbReference type="ARBA" id="ARBA00022475"/>
    </source>
</evidence>
<dbReference type="GO" id="GO:0005886">
    <property type="term" value="C:plasma membrane"/>
    <property type="evidence" value="ECO:0007669"/>
    <property type="project" value="UniProtKB-SubCell"/>
</dbReference>
<keyword evidence="11" id="KW-1278">Translocase</keyword>
<dbReference type="SFLD" id="SFLDS00003">
    <property type="entry name" value="Haloacid_Dehalogenase"/>
    <property type="match status" value="1"/>
</dbReference>
<keyword evidence="14 15" id="KW-0472">Membrane</keyword>
<keyword evidence="9 15" id="KW-0067">ATP-binding</keyword>
<evidence type="ECO:0000259" key="17">
    <source>
        <dbReference type="Pfam" id="PF00122"/>
    </source>
</evidence>
<evidence type="ECO:0000256" key="9">
    <source>
        <dbReference type="ARBA" id="ARBA00022840"/>
    </source>
</evidence>